<feature type="region of interest" description="Disordered" evidence="1">
    <location>
        <begin position="14"/>
        <end position="33"/>
    </location>
</feature>
<dbReference type="STRING" id="1184151.AW736_25135"/>
<dbReference type="OrthoDB" id="203712at2"/>
<proteinExistence type="predicted"/>
<keyword evidence="3" id="KW-1185">Reference proteome</keyword>
<name>A0A178IC45_9BACT</name>
<accession>A0A178IC45</accession>
<dbReference type="RefSeq" id="WP_068773022.1">
    <property type="nucleotide sequence ID" value="NZ_CP109796.1"/>
</dbReference>
<comment type="caution">
    <text evidence="2">The sequence shown here is derived from an EMBL/GenBank/DDBJ whole genome shotgun (WGS) entry which is preliminary data.</text>
</comment>
<evidence type="ECO:0000313" key="3">
    <source>
        <dbReference type="Proteomes" id="UP000078486"/>
    </source>
</evidence>
<dbReference type="EMBL" id="LRRQ01000180">
    <property type="protein sequence ID" value="OAM87191.1"/>
    <property type="molecule type" value="Genomic_DNA"/>
</dbReference>
<sequence>MSLKNEIERHRLARAAGGNITSSGNGHAASEKREASAAPPLFLRLIRRDKQCWLLPWTCFHGVGYEPEAATGGDTGGHECLRLVFMSHDVSVRGHNLGGVVDAIGAFALRELREVSESYQAATAGVAAPAPVVSEINVVAK</sequence>
<evidence type="ECO:0000256" key="1">
    <source>
        <dbReference type="SAM" id="MobiDB-lite"/>
    </source>
</evidence>
<dbReference type="Proteomes" id="UP000078486">
    <property type="component" value="Unassembled WGS sequence"/>
</dbReference>
<evidence type="ECO:0000313" key="2">
    <source>
        <dbReference type="EMBL" id="OAM87191.1"/>
    </source>
</evidence>
<gene>
    <name evidence="2" type="ORF">AW736_25135</name>
</gene>
<dbReference type="AlphaFoldDB" id="A0A178IC45"/>
<reference evidence="2 3" key="1">
    <citation type="submission" date="2016-01" db="EMBL/GenBank/DDBJ databases">
        <title>High potential of lignocellulose degradation of a new Verrucomicrobia species.</title>
        <authorList>
            <person name="Wang Y."/>
            <person name="Shi Y."/>
            <person name="Qiu Z."/>
            <person name="Liu S."/>
            <person name="Yang H."/>
        </authorList>
    </citation>
    <scope>NUCLEOTIDE SEQUENCE [LARGE SCALE GENOMIC DNA]</scope>
    <source>
        <strain evidence="2 3">TSB47</strain>
    </source>
</reference>
<organism evidence="2 3">
    <name type="scientific">Termitidicoccus mucosus</name>
    <dbReference type="NCBI Taxonomy" id="1184151"/>
    <lineage>
        <taxon>Bacteria</taxon>
        <taxon>Pseudomonadati</taxon>
        <taxon>Verrucomicrobiota</taxon>
        <taxon>Opitutia</taxon>
        <taxon>Opitutales</taxon>
        <taxon>Opitutaceae</taxon>
        <taxon>Termitidicoccus</taxon>
    </lineage>
</organism>
<protein>
    <submittedName>
        <fullName evidence="2">Uncharacterized protein</fullName>
    </submittedName>
</protein>